<evidence type="ECO:0000313" key="2">
    <source>
        <dbReference type="EMBL" id="KAL0079309.1"/>
    </source>
</evidence>
<dbReference type="Proteomes" id="UP001448207">
    <property type="component" value="Unassembled WGS sequence"/>
</dbReference>
<name>A0ABR3AR50_PHYBL</name>
<evidence type="ECO:0000313" key="1">
    <source>
        <dbReference type="EMBL" id="KAL0079308.1"/>
    </source>
</evidence>
<protein>
    <submittedName>
        <fullName evidence="2">Uncharacterized protein</fullName>
    </submittedName>
</protein>
<sequence length="135" mass="14644">MWESLGDTPLPGTSVLQEDLVSNRVSVWMRTCCSCWRRLISATRRSGRGRKPDECWIGLHGGFREAPISLIMAESLLARTFAKGEPTGSEAVATATGCNILSLGWRDKVTGIAFPGLSSPVVAITLTTVYSKRCI</sequence>
<comment type="caution">
    <text evidence="2">The sequence shown here is derived from an EMBL/GenBank/DDBJ whole genome shotgun (WGS) entry which is preliminary data.</text>
</comment>
<proteinExistence type="predicted"/>
<keyword evidence="3" id="KW-1185">Reference proteome</keyword>
<reference evidence="2 3" key="1">
    <citation type="submission" date="2024-04" db="EMBL/GenBank/DDBJ databases">
        <title>Symmetric and asymmetric DNA N6-adenine methylation regulates different biological responses in Mucorales.</title>
        <authorList>
            <consortium name="Lawrence Berkeley National Laboratory"/>
            <person name="Lax C."/>
            <person name="Mondo S.J."/>
            <person name="Osorio-Concepcion M."/>
            <person name="Muszewska A."/>
            <person name="Corrochano-Luque M."/>
            <person name="Gutierrez G."/>
            <person name="Riley R."/>
            <person name="Lipzen A."/>
            <person name="Guo J."/>
            <person name="Hundley H."/>
            <person name="Amirebrahimi M."/>
            <person name="Ng V."/>
            <person name="Lorenzo-Gutierrez D."/>
            <person name="Binder U."/>
            <person name="Yang J."/>
            <person name="Song Y."/>
            <person name="Canovas D."/>
            <person name="Navarro E."/>
            <person name="Freitag M."/>
            <person name="Gabaldon T."/>
            <person name="Grigoriev I.V."/>
            <person name="Corrochano L.M."/>
            <person name="Nicolas F.E."/>
            <person name="Garre V."/>
        </authorList>
    </citation>
    <scope>NUCLEOTIDE SEQUENCE [LARGE SCALE GENOMIC DNA]</scope>
    <source>
        <strain evidence="2 3">L51</strain>
    </source>
</reference>
<organism evidence="2 3">
    <name type="scientific">Phycomyces blakesleeanus</name>
    <dbReference type="NCBI Taxonomy" id="4837"/>
    <lineage>
        <taxon>Eukaryota</taxon>
        <taxon>Fungi</taxon>
        <taxon>Fungi incertae sedis</taxon>
        <taxon>Mucoromycota</taxon>
        <taxon>Mucoromycotina</taxon>
        <taxon>Mucoromycetes</taxon>
        <taxon>Mucorales</taxon>
        <taxon>Phycomycetaceae</taxon>
        <taxon>Phycomyces</taxon>
    </lineage>
</organism>
<dbReference type="EMBL" id="JBCLYO010000022">
    <property type="protein sequence ID" value="KAL0079308.1"/>
    <property type="molecule type" value="Genomic_DNA"/>
</dbReference>
<dbReference type="EMBL" id="JBCLYO010000022">
    <property type="protein sequence ID" value="KAL0079309.1"/>
    <property type="molecule type" value="Genomic_DNA"/>
</dbReference>
<evidence type="ECO:0000313" key="3">
    <source>
        <dbReference type="Proteomes" id="UP001448207"/>
    </source>
</evidence>
<gene>
    <name evidence="1" type="ORF">J3Q64DRAFT_1702072</name>
    <name evidence="2" type="ORF">J3Q64DRAFT_1824470</name>
</gene>
<accession>A0ABR3AR50</accession>